<reference evidence="1 2" key="1">
    <citation type="submission" date="2019-03" db="EMBL/GenBank/DDBJ databases">
        <title>Biocontrol and xenobiotic degradation properties of endophytic Pseudomonas fluorescens strain BRZ63.</title>
        <authorList>
            <person name="Chlebek D.A."/>
            <person name="Pinski A."/>
            <person name="Zur J.P."/>
            <person name="Michalska J."/>
            <person name="Hupert-Kocurek K.T."/>
        </authorList>
    </citation>
    <scope>NUCLEOTIDE SEQUENCE [LARGE SCALE GENOMIC DNA]</scope>
    <source>
        <strain evidence="1 2">BRZ63</strain>
    </source>
</reference>
<organism evidence="1 2">
    <name type="scientific">Pseudomonas fluorescens</name>
    <dbReference type="NCBI Taxonomy" id="294"/>
    <lineage>
        <taxon>Bacteria</taxon>
        <taxon>Pseudomonadati</taxon>
        <taxon>Pseudomonadota</taxon>
        <taxon>Gammaproteobacteria</taxon>
        <taxon>Pseudomonadales</taxon>
        <taxon>Pseudomonadaceae</taxon>
        <taxon>Pseudomonas</taxon>
    </lineage>
</organism>
<evidence type="ECO:0000313" key="2">
    <source>
        <dbReference type="Proteomes" id="UP000297322"/>
    </source>
</evidence>
<dbReference type="RefSeq" id="WP_065878652.1">
    <property type="nucleotide sequence ID" value="NZ_SPVI01000016.1"/>
</dbReference>
<proteinExistence type="predicted"/>
<name>A0A4Y9TAN2_PSEFL</name>
<sequence length="83" mass="8950">MNKPEFNDYLTREITAALQRISPKLSKSDRVDWGRVAFLKALKALVDGAVSPEDLGTVGAVNDVVQALGLLQGGKTLLDELDP</sequence>
<dbReference type="Proteomes" id="UP000297322">
    <property type="component" value="Unassembled WGS sequence"/>
</dbReference>
<comment type="caution">
    <text evidence="1">The sequence shown here is derived from an EMBL/GenBank/DDBJ whole genome shotgun (WGS) entry which is preliminary data.</text>
</comment>
<protein>
    <submittedName>
        <fullName evidence="1">Uncharacterized protein</fullName>
    </submittedName>
</protein>
<dbReference type="EMBL" id="SPVI01000016">
    <property type="protein sequence ID" value="TFW41048.1"/>
    <property type="molecule type" value="Genomic_DNA"/>
</dbReference>
<accession>A0A4Y9TAN2</accession>
<evidence type="ECO:0000313" key="1">
    <source>
        <dbReference type="EMBL" id="TFW41048.1"/>
    </source>
</evidence>
<dbReference type="AlphaFoldDB" id="A0A4Y9TAN2"/>
<gene>
    <name evidence="1" type="ORF">E4T65_23455</name>
</gene>